<dbReference type="AlphaFoldDB" id="A0A917PLB7"/>
<evidence type="ECO:0000313" key="1">
    <source>
        <dbReference type="EMBL" id="GGJ83834.1"/>
    </source>
</evidence>
<dbReference type="Proteomes" id="UP000636956">
    <property type="component" value="Unassembled WGS sequence"/>
</dbReference>
<organism evidence="1 2">
    <name type="scientific">Agromyces bauzanensis</name>
    <dbReference type="NCBI Taxonomy" id="1308924"/>
    <lineage>
        <taxon>Bacteria</taxon>
        <taxon>Bacillati</taxon>
        <taxon>Actinomycetota</taxon>
        <taxon>Actinomycetes</taxon>
        <taxon>Micrococcales</taxon>
        <taxon>Microbacteriaceae</taxon>
        <taxon>Agromyces</taxon>
    </lineage>
</organism>
<keyword evidence="2" id="KW-1185">Reference proteome</keyword>
<gene>
    <name evidence="1" type="ORF">GCM10011372_22750</name>
</gene>
<reference evidence="1" key="1">
    <citation type="journal article" date="2014" name="Int. J. Syst. Evol. Microbiol.">
        <title>Complete genome sequence of Corynebacterium casei LMG S-19264T (=DSM 44701T), isolated from a smear-ripened cheese.</title>
        <authorList>
            <consortium name="US DOE Joint Genome Institute (JGI-PGF)"/>
            <person name="Walter F."/>
            <person name="Albersmeier A."/>
            <person name="Kalinowski J."/>
            <person name="Ruckert C."/>
        </authorList>
    </citation>
    <scope>NUCLEOTIDE SEQUENCE</scope>
    <source>
        <strain evidence="1">CGMCC 1.8984</strain>
    </source>
</reference>
<protein>
    <submittedName>
        <fullName evidence="1">Uncharacterized protein</fullName>
    </submittedName>
</protein>
<reference evidence="1" key="2">
    <citation type="submission" date="2020-09" db="EMBL/GenBank/DDBJ databases">
        <authorList>
            <person name="Sun Q."/>
            <person name="Zhou Y."/>
        </authorList>
    </citation>
    <scope>NUCLEOTIDE SEQUENCE</scope>
    <source>
        <strain evidence="1">CGMCC 1.8984</strain>
    </source>
</reference>
<name>A0A917PLB7_9MICO</name>
<dbReference type="EMBL" id="BMMD01000012">
    <property type="protein sequence ID" value="GGJ83834.1"/>
    <property type="molecule type" value="Genomic_DNA"/>
</dbReference>
<sequence length="95" mass="9681">MTPTWPARESLDTAAVSAGCPASVIEVWNAPPLPVSVVQLAQRAVVTAEAGVTPTSAATAGAATPMSSMRFPRGLPLMLARLGRSRGPPTDRAGT</sequence>
<comment type="caution">
    <text evidence="1">The sequence shown here is derived from an EMBL/GenBank/DDBJ whole genome shotgun (WGS) entry which is preliminary data.</text>
</comment>
<accession>A0A917PLB7</accession>
<evidence type="ECO:0000313" key="2">
    <source>
        <dbReference type="Proteomes" id="UP000636956"/>
    </source>
</evidence>
<proteinExistence type="predicted"/>